<dbReference type="Proteomes" id="UP001085076">
    <property type="component" value="Miscellaneous, Linkage group lg01"/>
</dbReference>
<evidence type="ECO:0000256" key="1">
    <source>
        <dbReference type="ARBA" id="ARBA00022741"/>
    </source>
</evidence>
<accession>A0A9D5DAS0</accession>
<evidence type="ECO:0000313" key="6">
    <source>
        <dbReference type="Proteomes" id="UP001085076"/>
    </source>
</evidence>
<dbReference type="InterPro" id="IPR027417">
    <property type="entry name" value="P-loop_NTPase"/>
</dbReference>
<comment type="caution">
    <text evidence="5">The sequence shown here is derived from an EMBL/GenBank/DDBJ whole genome shotgun (WGS) entry which is preliminary data.</text>
</comment>
<dbReference type="GO" id="GO:0005525">
    <property type="term" value="F:GTP binding"/>
    <property type="evidence" value="ECO:0007669"/>
    <property type="project" value="UniProtKB-KW"/>
</dbReference>
<protein>
    <recommendedName>
        <fullName evidence="4">Tr-type G domain-containing protein</fullName>
    </recommendedName>
</protein>
<dbReference type="GO" id="GO:0003924">
    <property type="term" value="F:GTPase activity"/>
    <property type="evidence" value="ECO:0007669"/>
    <property type="project" value="InterPro"/>
</dbReference>
<dbReference type="EMBL" id="JAGGNH010000001">
    <property type="protein sequence ID" value="KAJ0987368.1"/>
    <property type="molecule type" value="Genomic_DNA"/>
</dbReference>
<dbReference type="AlphaFoldDB" id="A0A9D5DAS0"/>
<gene>
    <name evidence="5" type="ORF">J5N97_005724</name>
</gene>
<dbReference type="InterPro" id="IPR050100">
    <property type="entry name" value="TRAFAC_GTPase_members"/>
</dbReference>
<dbReference type="Gene3D" id="3.40.50.300">
    <property type="entry name" value="P-loop containing nucleotide triphosphate hydrolases"/>
    <property type="match status" value="2"/>
</dbReference>
<feature type="region of interest" description="Disordered" evidence="3">
    <location>
        <begin position="1"/>
        <end position="27"/>
    </location>
</feature>
<sequence length="182" mass="20206">MTTTLSSMSYCAPEKNNGTDDVPAERAHDSNNTTVASAMKSRHYSHADGPGSADDVKNMITGVAQTGGAILVAGRMECVTFKIGGIGQCVTEWFKKDTVELNKRSIELAWVLDKFEAERTRGLTKVTAHWKFKTTTFYCTIIEVPRHHDFFKSMVPCIPGDHILYEGMEFNQSLDLLLLPSQ</sequence>
<dbReference type="InterPro" id="IPR000795">
    <property type="entry name" value="T_Tr_GTP-bd_dom"/>
</dbReference>
<proteinExistence type="predicted"/>
<keyword evidence="2" id="KW-0342">GTP-binding</keyword>
<evidence type="ECO:0000259" key="4">
    <source>
        <dbReference type="Pfam" id="PF00009"/>
    </source>
</evidence>
<evidence type="ECO:0000256" key="3">
    <source>
        <dbReference type="SAM" id="MobiDB-lite"/>
    </source>
</evidence>
<feature type="domain" description="Tr-type G" evidence="4">
    <location>
        <begin position="105"/>
        <end position="154"/>
    </location>
</feature>
<keyword evidence="6" id="KW-1185">Reference proteome</keyword>
<reference evidence="5" key="2">
    <citation type="journal article" date="2022" name="Hortic Res">
        <title>The genome of Dioscorea zingiberensis sheds light on the biosynthesis, origin and evolution of the medicinally important diosgenin saponins.</title>
        <authorList>
            <person name="Li Y."/>
            <person name="Tan C."/>
            <person name="Li Z."/>
            <person name="Guo J."/>
            <person name="Li S."/>
            <person name="Chen X."/>
            <person name="Wang C."/>
            <person name="Dai X."/>
            <person name="Yang H."/>
            <person name="Song W."/>
            <person name="Hou L."/>
            <person name="Xu J."/>
            <person name="Tong Z."/>
            <person name="Xu A."/>
            <person name="Yuan X."/>
            <person name="Wang W."/>
            <person name="Yang Q."/>
            <person name="Chen L."/>
            <person name="Sun Z."/>
            <person name="Wang K."/>
            <person name="Pan B."/>
            <person name="Chen J."/>
            <person name="Bao Y."/>
            <person name="Liu F."/>
            <person name="Qi X."/>
            <person name="Gang D.R."/>
            <person name="Wen J."/>
            <person name="Li J."/>
        </authorList>
    </citation>
    <scope>NUCLEOTIDE SEQUENCE</scope>
    <source>
        <strain evidence="5">Dzin_1.0</strain>
    </source>
</reference>
<dbReference type="Pfam" id="PF00009">
    <property type="entry name" value="GTP_EFTU"/>
    <property type="match status" value="1"/>
</dbReference>
<evidence type="ECO:0000256" key="2">
    <source>
        <dbReference type="ARBA" id="ARBA00023134"/>
    </source>
</evidence>
<keyword evidence="1" id="KW-0547">Nucleotide-binding</keyword>
<evidence type="ECO:0000313" key="5">
    <source>
        <dbReference type="EMBL" id="KAJ0987368.1"/>
    </source>
</evidence>
<organism evidence="5 6">
    <name type="scientific">Dioscorea zingiberensis</name>
    <dbReference type="NCBI Taxonomy" id="325984"/>
    <lineage>
        <taxon>Eukaryota</taxon>
        <taxon>Viridiplantae</taxon>
        <taxon>Streptophyta</taxon>
        <taxon>Embryophyta</taxon>
        <taxon>Tracheophyta</taxon>
        <taxon>Spermatophyta</taxon>
        <taxon>Magnoliopsida</taxon>
        <taxon>Liliopsida</taxon>
        <taxon>Dioscoreales</taxon>
        <taxon>Dioscoreaceae</taxon>
        <taxon>Dioscorea</taxon>
    </lineage>
</organism>
<name>A0A9D5DAS0_9LILI</name>
<dbReference type="PANTHER" id="PTHR23115">
    <property type="entry name" value="TRANSLATION FACTOR"/>
    <property type="match status" value="1"/>
</dbReference>
<reference evidence="5" key="1">
    <citation type="submission" date="2021-03" db="EMBL/GenBank/DDBJ databases">
        <authorList>
            <person name="Li Z."/>
            <person name="Yang C."/>
        </authorList>
    </citation>
    <scope>NUCLEOTIDE SEQUENCE</scope>
    <source>
        <strain evidence="5">Dzin_1.0</strain>
        <tissue evidence="5">Leaf</tissue>
    </source>
</reference>
<dbReference type="SUPFAM" id="SSF52540">
    <property type="entry name" value="P-loop containing nucleoside triphosphate hydrolases"/>
    <property type="match status" value="1"/>
</dbReference>